<evidence type="ECO:0000313" key="3">
    <source>
        <dbReference type="EMBL" id="KAK5053590.1"/>
    </source>
</evidence>
<reference evidence="3 4" key="1">
    <citation type="submission" date="2023-08" db="EMBL/GenBank/DDBJ databases">
        <title>Black Yeasts Isolated from many extreme environments.</title>
        <authorList>
            <person name="Coleine C."/>
            <person name="Stajich J.E."/>
            <person name="Selbmann L."/>
        </authorList>
    </citation>
    <scope>NUCLEOTIDE SEQUENCE [LARGE SCALE GENOMIC DNA]</scope>
    <source>
        <strain evidence="3 4">CCFEE 6328</strain>
    </source>
</reference>
<protein>
    <recommendedName>
        <fullName evidence="2">Amidohydrolase-related domain-containing protein</fullName>
    </recommendedName>
</protein>
<dbReference type="PANTHER" id="PTHR43794">
    <property type="entry name" value="AMINOHYDROLASE SSNA-RELATED"/>
    <property type="match status" value="1"/>
</dbReference>
<evidence type="ECO:0000313" key="4">
    <source>
        <dbReference type="Proteomes" id="UP001345691"/>
    </source>
</evidence>
<sequence length="497" mass="53568">MAPTSLLLKNGTVIVHEANDHAKAIKADVLVQGNKITKIEPDIEVSSDVECIDCTDKIVAPGFVDTHRHMYTIGLRGRHGDHLLTDYMVQGILQSSNYEPTDIFWGQLAGCMEAINAGTTTVVDHSHLNYSEEAPRAAIAATATSGLRSVYGYCFNIRVDSWSPLTANPSFIAPWAVNTLEKLSREAPFGDGRVTLGLAFDGWFLPKEVLVPLFDQISKMGIKHITTHHMPPPPGVPSSVETMEAYGLLTSSVLLSHANMLSPNDISLIKKRKAHISSTPSVELQMAMGTPACFDSQRDVQACSSLGLDCHNVTLASIPAEMRAALANARGTEHQKFLSAGKIPARAYKTVQEAYALGTIQGARAIGFEDHIGSLAVGKLADIIVLDALSPTMICGAQQDPVIAIVMHSTPADVLMTIVDGVVRKRDGKLEPVAVDHGAQAYAGTGRSSLRWADVVKPLLKSRNAIQGRLDQIDFVEAKRAAMKVFGYDESKIVESV</sequence>
<dbReference type="Gene3D" id="2.30.40.10">
    <property type="entry name" value="Urease, subunit C, domain 1"/>
    <property type="match status" value="1"/>
</dbReference>
<proteinExistence type="predicted"/>
<feature type="domain" description="Amidohydrolase-related" evidence="2">
    <location>
        <begin position="58"/>
        <end position="155"/>
    </location>
</feature>
<feature type="domain" description="Amidohydrolase-related" evidence="2">
    <location>
        <begin position="238"/>
        <end position="422"/>
    </location>
</feature>
<dbReference type="EMBL" id="JAVRRF010000025">
    <property type="protein sequence ID" value="KAK5053590.1"/>
    <property type="molecule type" value="Genomic_DNA"/>
</dbReference>
<dbReference type="Proteomes" id="UP001345691">
    <property type="component" value="Unassembled WGS sequence"/>
</dbReference>
<keyword evidence="4" id="KW-1185">Reference proteome</keyword>
<evidence type="ECO:0000256" key="1">
    <source>
        <dbReference type="ARBA" id="ARBA00022801"/>
    </source>
</evidence>
<dbReference type="InterPro" id="IPR011059">
    <property type="entry name" value="Metal-dep_hydrolase_composite"/>
</dbReference>
<dbReference type="SUPFAM" id="SSF51556">
    <property type="entry name" value="Metallo-dependent hydrolases"/>
    <property type="match status" value="1"/>
</dbReference>
<keyword evidence="1" id="KW-0378">Hydrolase</keyword>
<dbReference type="InterPro" id="IPR006680">
    <property type="entry name" value="Amidohydro-rel"/>
</dbReference>
<accession>A0ABR0J1D2</accession>
<dbReference type="PANTHER" id="PTHR43794:SF11">
    <property type="entry name" value="AMIDOHYDROLASE-RELATED DOMAIN-CONTAINING PROTEIN"/>
    <property type="match status" value="1"/>
</dbReference>
<dbReference type="SUPFAM" id="SSF51338">
    <property type="entry name" value="Composite domain of metallo-dependent hydrolases"/>
    <property type="match status" value="1"/>
</dbReference>
<organism evidence="3 4">
    <name type="scientific">Exophiala sideris</name>
    <dbReference type="NCBI Taxonomy" id="1016849"/>
    <lineage>
        <taxon>Eukaryota</taxon>
        <taxon>Fungi</taxon>
        <taxon>Dikarya</taxon>
        <taxon>Ascomycota</taxon>
        <taxon>Pezizomycotina</taxon>
        <taxon>Eurotiomycetes</taxon>
        <taxon>Chaetothyriomycetidae</taxon>
        <taxon>Chaetothyriales</taxon>
        <taxon>Herpotrichiellaceae</taxon>
        <taxon>Exophiala</taxon>
    </lineage>
</organism>
<gene>
    <name evidence="3" type="ORF">LTR69_009235</name>
</gene>
<name>A0ABR0J1D2_9EURO</name>
<comment type="caution">
    <text evidence="3">The sequence shown here is derived from an EMBL/GenBank/DDBJ whole genome shotgun (WGS) entry which is preliminary data.</text>
</comment>
<dbReference type="InterPro" id="IPR050287">
    <property type="entry name" value="MTA/SAH_deaminase"/>
</dbReference>
<dbReference type="Pfam" id="PF01979">
    <property type="entry name" value="Amidohydro_1"/>
    <property type="match status" value="2"/>
</dbReference>
<dbReference type="InterPro" id="IPR032466">
    <property type="entry name" value="Metal_Hydrolase"/>
</dbReference>
<dbReference type="Gene3D" id="3.20.20.140">
    <property type="entry name" value="Metal-dependent hydrolases"/>
    <property type="match status" value="1"/>
</dbReference>
<evidence type="ECO:0000259" key="2">
    <source>
        <dbReference type="Pfam" id="PF01979"/>
    </source>
</evidence>